<dbReference type="SMART" id="SM00875">
    <property type="entry name" value="BACK"/>
    <property type="match status" value="1"/>
</dbReference>
<sequence>IFSVENNISLVDIFISADEIELLELCKQLKKCLLEIESAWKFPKDFITLCQHNDADLYNVAFDLVCKNPKTVFESEEFLKMEEDHLIRFLKSDDLRLDEFVIWKYLVKWGVKNSSILTNDLAKWESTDFKKLEKTIHNCIPHIRFFQMSLHELRLVKTQYKNILPDLSDEIL</sequence>
<gene>
    <name evidence="2" type="ORF">RFULGI_LOCUS15460</name>
</gene>
<comment type="caution">
    <text evidence="2">The sequence shown here is derived from an EMBL/GenBank/DDBJ whole genome shotgun (WGS) entry which is preliminary data.</text>
</comment>
<dbReference type="AlphaFoldDB" id="A0A9N9JFP6"/>
<dbReference type="InterPro" id="IPR011705">
    <property type="entry name" value="BACK"/>
</dbReference>
<organism evidence="2 3">
    <name type="scientific">Racocetra fulgida</name>
    <dbReference type="NCBI Taxonomy" id="60492"/>
    <lineage>
        <taxon>Eukaryota</taxon>
        <taxon>Fungi</taxon>
        <taxon>Fungi incertae sedis</taxon>
        <taxon>Mucoromycota</taxon>
        <taxon>Glomeromycotina</taxon>
        <taxon>Glomeromycetes</taxon>
        <taxon>Diversisporales</taxon>
        <taxon>Gigasporaceae</taxon>
        <taxon>Racocetra</taxon>
    </lineage>
</organism>
<dbReference type="OrthoDB" id="2353207at2759"/>
<reference evidence="2" key="1">
    <citation type="submission" date="2021-06" db="EMBL/GenBank/DDBJ databases">
        <authorList>
            <person name="Kallberg Y."/>
            <person name="Tangrot J."/>
            <person name="Rosling A."/>
        </authorList>
    </citation>
    <scope>NUCLEOTIDE SEQUENCE</scope>
    <source>
        <strain evidence="2">IN212</strain>
    </source>
</reference>
<evidence type="ECO:0000313" key="3">
    <source>
        <dbReference type="Proteomes" id="UP000789396"/>
    </source>
</evidence>
<feature type="non-terminal residue" evidence="2">
    <location>
        <position position="1"/>
    </location>
</feature>
<name>A0A9N9JFP6_9GLOM</name>
<dbReference type="EMBL" id="CAJVPZ010049762">
    <property type="protein sequence ID" value="CAG8776409.1"/>
    <property type="molecule type" value="Genomic_DNA"/>
</dbReference>
<feature type="non-terminal residue" evidence="2">
    <location>
        <position position="172"/>
    </location>
</feature>
<protein>
    <submittedName>
        <fullName evidence="2">1610_t:CDS:1</fullName>
    </submittedName>
</protein>
<dbReference type="Gene3D" id="1.25.40.420">
    <property type="match status" value="1"/>
</dbReference>
<dbReference type="Proteomes" id="UP000789396">
    <property type="component" value="Unassembled WGS sequence"/>
</dbReference>
<evidence type="ECO:0000259" key="1">
    <source>
        <dbReference type="SMART" id="SM00875"/>
    </source>
</evidence>
<feature type="domain" description="BACK" evidence="1">
    <location>
        <begin position="48"/>
        <end position="157"/>
    </location>
</feature>
<evidence type="ECO:0000313" key="2">
    <source>
        <dbReference type="EMBL" id="CAG8776409.1"/>
    </source>
</evidence>
<accession>A0A9N9JFP6</accession>
<dbReference type="Pfam" id="PF07707">
    <property type="entry name" value="BACK"/>
    <property type="match status" value="1"/>
</dbReference>
<keyword evidence="3" id="KW-1185">Reference proteome</keyword>
<proteinExistence type="predicted"/>